<dbReference type="CDD" id="cd15466">
    <property type="entry name" value="CLU-central"/>
    <property type="match status" value="1"/>
</dbReference>
<dbReference type="GO" id="GO:0003729">
    <property type="term" value="F:mRNA binding"/>
    <property type="evidence" value="ECO:0007669"/>
    <property type="project" value="TreeGrafter"/>
</dbReference>
<dbReference type="HAMAP" id="MF_03013">
    <property type="entry name" value="CLU"/>
    <property type="match status" value="1"/>
</dbReference>
<proteinExistence type="inferred from homology"/>
<dbReference type="SUPFAM" id="SSF48452">
    <property type="entry name" value="TPR-like"/>
    <property type="match status" value="1"/>
</dbReference>
<evidence type="ECO:0000313" key="6">
    <source>
        <dbReference type="Proteomes" id="UP000005237"/>
    </source>
</evidence>
<dbReference type="GO" id="GO:0005737">
    <property type="term" value="C:cytoplasm"/>
    <property type="evidence" value="ECO:0007669"/>
    <property type="project" value="UniProtKB-SubCell"/>
</dbReference>
<feature type="domain" description="Clu" evidence="4">
    <location>
        <begin position="331"/>
        <end position="581"/>
    </location>
</feature>
<dbReference type="GO" id="GO:0007005">
    <property type="term" value="P:mitochondrion organization"/>
    <property type="evidence" value="ECO:0007669"/>
    <property type="project" value="UniProtKB-UniRule"/>
</dbReference>
<dbReference type="InterPro" id="IPR033646">
    <property type="entry name" value="CLU-central"/>
</dbReference>
<feature type="compositionally biased region" description="Polar residues" evidence="3">
    <location>
        <begin position="33"/>
        <end position="46"/>
    </location>
</feature>
<evidence type="ECO:0000256" key="3">
    <source>
        <dbReference type="SAM" id="MobiDB-lite"/>
    </source>
</evidence>
<dbReference type="Pfam" id="PF12807">
    <property type="entry name" value="eIF3_p135"/>
    <property type="match status" value="1"/>
</dbReference>
<comment type="subcellular location">
    <subcellularLocation>
        <location evidence="2">Cytoplasm</location>
    </subcellularLocation>
</comment>
<evidence type="ECO:0000313" key="5">
    <source>
        <dbReference type="EnsemblMetazoa" id="CJA03666.1"/>
    </source>
</evidence>
<comment type="function">
    <text evidence="2">mRNA-binding protein involved in proper cytoplasmic distribution of mitochondria.</text>
</comment>
<dbReference type="FunFam" id="3.30.2280.10:FF:000002">
    <property type="entry name" value="Clustered mitochondria protein homolog"/>
    <property type="match status" value="1"/>
</dbReference>
<dbReference type="PANTHER" id="PTHR12601">
    <property type="entry name" value="EUKARYOTIC TRANSLATION INITIATION FACTOR 3 SUBUNIT EIF-3"/>
    <property type="match status" value="1"/>
</dbReference>
<dbReference type="Pfam" id="PF13424">
    <property type="entry name" value="TPR_12"/>
    <property type="match status" value="1"/>
</dbReference>
<sequence>MALGSELKTEVAPITNGKLDAQELAHEDESNDSGHSSVNTPEATEQQGDKLVKVTIQPSCGEPFDLHLSDNELVQELYQTLLDREATCHRTCFSLYLNGTAVDNYSEVRAVPGFVDGCTLNVVDEPYTVRDARLHLRQVRELLKFGVAPDQHDPPCTNEAQSYLTTINLQPDEKKEAKQADVLPPEHILPGCKDRSLIHLLVPHAKDLIALKDIVVSSFNPPPGPRKLKGDVMYIDLTTVENRVYHVTCCTRGFYVNNSQDGKFDPTQSNSNKAIYQSVIELLQVVSPGFKKVYPQILKRRQDKSLVERLPTSYPASSWVASPLKPDGYNSDSLRAIELTEPFRVGFEDHMPGLLRDWNEELQTTFEMPRKTVSERAIRDRSYYKIHADYVNAAAKGVQAILDGNILAINPGEDKKTHMYIWNNIFFSLGFDVRDHYKELGGDAAAFAATSTDLQGVRAFATLEDPKLNTLGMAIFDYRGYRVTAQSIIPGILEREQEQSVVYGSIDFGKTVVSDEKYHELLEDAAQQLKMLPHTVISTKDGVDQELKLFTSYEAKGIVGNDGRKYVLDLLRSMPPDVHYLQDAEVSEVAKELGYPRQFPHKLCALRRELVDLFCESRLITFIQMTAKKIRDLMAEAKEKNDEELIKVSAEAESELTLVFMAISEGKEIEVKNSIVQEAVKEACEAVNSINEDSYLIKFNPDCFSPNVRHAPSENLERQRRVVVDAAEFLLTQQIPELIQNFKDCMLQPIDGENLSEVMHNKGINIRYLGEIGKRIEDSNTFARPLVLSEIVARSAKHVIRKINVQVTADQLASSTTHILNCLFSLVGEPSPSLANPAGKKTNKKNGKKRNNQVWTSLTTASLWKNICEEAEYYYGYKIDSESLEKFTELHDIQKTALFRRICRVMGVQIVARDYQLDAVSGKKSNIFTEDDIINFYPVIKHHQPFTADAKKTFVRGQHAMAVGGFREAYECIGEAINLMTAVYGVMHPDMPQCLRSLARLSHVLGETTDALNHQHKAAVMSERLIGLDAGNTILEYINLSHFAFGALLIPGSLRPLYRARYLLNLVFGEKHPVMAQIDANIGTILFTIQEFDTALKYLQSADAISKAIGEPKKLKTGLIANLIARTHAARGDFRAALVAEKETYSIYTDVYGPSHQRVKDSGEYLKTLTQQAVTFQKKMLNIGNNTNITDLFQIQAPSVSSIFEILNIVNGIVIIPIPGLANLAALEKLQNETAEEGKLAEVAAQLDNETLD</sequence>
<feature type="region of interest" description="Disordered" evidence="3">
    <location>
        <begin position="1"/>
        <end position="48"/>
    </location>
</feature>
<dbReference type="Pfam" id="PF15044">
    <property type="entry name" value="CLU_N"/>
    <property type="match status" value="1"/>
</dbReference>
<reference evidence="5" key="2">
    <citation type="submission" date="2022-06" db="UniProtKB">
        <authorList>
            <consortium name="EnsemblMetazoa"/>
        </authorList>
    </citation>
    <scope>IDENTIFICATION</scope>
    <source>
        <strain evidence="5">DF5081</strain>
    </source>
</reference>
<keyword evidence="6" id="KW-1185">Reference proteome</keyword>
<dbReference type="InterPro" id="IPR023231">
    <property type="entry name" value="GSKIP_dom_sf"/>
</dbReference>
<dbReference type="Pfam" id="PF05303">
    <property type="entry name" value="GSKIP_dom"/>
    <property type="match status" value="1"/>
</dbReference>
<dbReference type="InterPro" id="IPR027523">
    <property type="entry name" value="CLU_prot"/>
</dbReference>
<gene>
    <name evidence="2" type="primary">clu-1</name>
</gene>
<name>A0A8R1DIF2_CAEJA</name>
<dbReference type="Pfam" id="PF13236">
    <property type="entry name" value="CLU"/>
    <property type="match status" value="1"/>
</dbReference>
<dbReference type="PANTHER" id="PTHR12601:SF6">
    <property type="entry name" value="CLUSTERED MITOCHONDRIA PROTEIN HOMOLOG"/>
    <property type="match status" value="1"/>
</dbReference>
<reference evidence="6" key="1">
    <citation type="submission" date="2010-08" db="EMBL/GenBank/DDBJ databases">
        <authorList>
            <consortium name="Caenorhabditis japonica Sequencing Consortium"/>
            <person name="Wilson R.K."/>
        </authorList>
    </citation>
    <scope>NUCLEOTIDE SEQUENCE [LARGE SCALE GENOMIC DNA]</scope>
    <source>
        <strain evidence="6">DF5081</strain>
    </source>
</reference>
<dbReference type="Proteomes" id="UP000005237">
    <property type="component" value="Unassembled WGS sequence"/>
</dbReference>
<dbReference type="SUPFAM" id="SSF103107">
    <property type="entry name" value="Hypothetical protein c14orf129, hspc210"/>
    <property type="match status" value="1"/>
</dbReference>
<dbReference type="Gene3D" id="1.25.40.10">
    <property type="entry name" value="Tetratricopeptide repeat domain"/>
    <property type="match status" value="2"/>
</dbReference>
<dbReference type="InterPro" id="IPR007967">
    <property type="entry name" value="GSKIP_dom"/>
</dbReference>
<dbReference type="InterPro" id="IPR011990">
    <property type="entry name" value="TPR-like_helical_dom_sf"/>
</dbReference>
<organism evidence="5 6">
    <name type="scientific">Caenorhabditis japonica</name>
    <dbReference type="NCBI Taxonomy" id="281687"/>
    <lineage>
        <taxon>Eukaryota</taxon>
        <taxon>Metazoa</taxon>
        <taxon>Ecdysozoa</taxon>
        <taxon>Nematoda</taxon>
        <taxon>Chromadorea</taxon>
        <taxon>Rhabditida</taxon>
        <taxon>Rhabditina</taxon>
        <taxon>Rhabditomorpha</taxon>
        <taxon>Rhabditoidea</taxon>
        <taxon>Rhabditidae</taxon>
        <taxon>Peloderinae</taxon>
        <taxon>Caenorhabditis</taxon>
    </lineage>
</organism>
<keyword evidence="2" id="KW-0694">RNA-binding</keyword>
<dbReference type="InterPro" id="IPR028275">
    <property type="entry name" value="CLU_N"/>
</dbReference>
<protein>
    <recommendedName>
        <fullName evidence="2">Clustered mitochondria protein homolog</fullName>
    </recommendedName>
</protein>
<evidence type="ECO:0000259" key="4">
    <source>
        <dbReference type="PROSITE" id="PS51823"/>
    </source>
</evidence>
<dbReference type="PROSITE" id="PS51823">
    <property type="entry name" value="CLU"/>
    <property type="match status" value="1"/>
</dbReference>
<dbReference type="InterPro" id="IPR025697">
    <property type="entry name" value="CLU_dom"/>
</dbReference>
<evidence type="ECO:0000256" key="2">
    <source>
        <dbReference type="HAMAP-Rule" id="MF_03013"/>
    </source>
</evidence>
<keyword evidence="1 2" id="KW-0963">Cytoplasm</keyword>
<dbReference type="GO" id="GO:0048312">
    <property type="term" value="P:intracellular distribution of mitochondria"/>
    <property type="evidence" value="ECO:0007669"/>
    <property type="project" value="TreeGrafter"/>
</dbReference>
<dbReference type="AlphaFoldDB" id="A0A8R1DIF2"/>
<evidence type="ECO:0000256" key="1">
    <source>
        <dbReference type="ARBA" id="ARBA00022490"/>
    </source>
</evidence>
<comment type="similarity">
    <text evidence="2">Belongs to the CLU family.</text>
</comment>
<dbReference type="Gene3D" id="3.30.2280.10">
    <property type="entry name" value="Hypothetical protein (hspc210)"/>
    <property type="match status" value="1"/>
</dbReference>
<dbReference type="EnsemblMetazoa" id="CJA03666.1">
    <property type="protein sequence ID" value="CJA03666.1"/>
    <property type="gene ID" value="WBGene00122870"/>
</dbReference>
<accession>A0A8R1DIF2</accession>